<organism evidence="2 3">
    <name type="scientific">Penstemon smallii</name>
    <dbReference type="NCBI Taxonomy" id="265156"/>
    <lineage>
        <taxon>Eukaryota</taxon>
        <taxon>Viridiplantae</taxon>
        <taxon>Streptophyta</taxon>
        <taxon>Embryophyta</taxon>
        <taxon>Tracheophyta</taxon>
        <taxon>Spermatophyta</taxon>
        <taxon>Magnoliopsida</taxon>
        <taxon>eudicotyledons</taxon>
        <taxon>Gunneridae</taxon>
        <taxon>Pentapetalae</taxon>
        <taxon>asterids</taxon>
        <taxon>lamiids</taxon>
        <taxon>Lamiales</taxon>
        <taxon>Plantaginaceae</taxon>
        <taxon>Cheloneae</taxon>
        <taxon>Penstemon</taxon>
    </lineage>
</organism>
<sequence>MTTTIDPFKKGTQVEVSLEEEGFRGSWFSATVISQFPNRYNPNKSRLLLEFHNLTTSSSDDTPLQQTVDIILVRPTPPRESRRHFNVGEDVDAFHDDGWWEGNVTAVLNIDGGGRRYSVYFRCSREQIDFSESQLRLHREWVYGIWIPPLEDHS</sequence>
<protein>
    <recommendedName>
        <fullName evidence="1">Agenet domain-containing protein</fullName>
    </recommendedName>
</protein>
<dbReference type="PANTHER" id="PTHR31917:SF164">
    <property type="entry name" value="DUF724 DOMAIN-CONTAINING PROTEIN 7-LIKE"/>
    <property type="match status" value="1"/>
</dbReference>
<dbReference type="InterPro" id="IPR008395">
    <property type="entry name" value="Agenet-like_dom"/>
</dbReference>
<name>A0ABD3ST03_9LAMI</name>
<dbReference type="EMBL" id="JBJXBP010000005">
    <property type="protein sequence ID" value="KAL3827750.1"/>
    <property type="molecule type" value="Genomic_DNA"/>
</dbReference>
<feature type="domain" description="Agenet" evidence="1">
    <location>
        <begin position="83"/>
        <end position="143"/>
    </location>
</feature>
<comment type="caution">
    <text evidence="2">The sequence shown here is derived from an EMBL/GenBank/DDBJ whole genome shotgun (WGS) entry which is preliminary data.</text>
</comment>
<dbReference type="Pfam" id="PF05641">
    <property type="entry name" value="Agenet"/>
    <property type="match status" value="2"/>
</dbReference>
<dbReference type="CDD" id="cd20406">
    <property type="entry name" value="Tudor_Agenet_AtDUF_rpt2_4"/>
    <property type="match status" value="1"/>
</dbReference>
<dbReference type="AlphaFoldDB" id="A0ABD3ST03"/>
<dbReference type="PANTHER" id="PTHR31917">
    <property type="entry name" value="AGENET DOMAIN-CONTAINING PROTEIN-RELATED"/>
    <property type="match status" value="1"/>
</dbReference>
<dbReference type="CDD" id="cd20405">
    <property type="entry name" value="Tudor_Agenet_AtDUF_rpt1_3"/>
    <property type="match status" value="1"/>
</dbReference>
<dbReference type="Proteomes" id="UP001634393">
    <property type="component" value="Unassembled WGS sequence"/>
</dbReference>
<feature type="domain" description="Agenet" evidence="1">
    <location>
        <begin position="6"/>
        <end position="81"/>
    </location>
</feature>
<reference evidence="2 3" key="1">
    <citation type="submission" date="2024-12" db="EMBL/GenBank/DDBJ databases">
        <title>The unique morphological basis and parallel evolutionary history of personate flowers in Penstemon.</title>
        <authorList>
            <person name="Depatie T.H."/>
            <person name="Wessinger C.A."/>
        </authorList>
    </citation>
    <scope>NUCLEOTIDE SEQUENCE [LARGE SCALE GENOMIC DNA]</scope>
    <source>
        <strain evidence="2">WTNN_2</strain>
        <tissue evidence="2">Leaf</tissue>
    </source>
</reference>
<dbReference type="SMART" id="SM00743">
    <property type="entry name" value="Agenet"/>
    <property type="match status" value="2"/>
</dbReference>
<evidence type="ECO:0000313" key="3">
    <source>
        <dbReference type="Proteomes" id="UP001634393"/>
    </source>
</evidence>
<dbReference type="InterPro" id="IPR014002">
    <property type="entry name" value="Agenet_dom_plant"/>
</dbReference>
<accession>A0ABD3ST03</accession>
<gene>
    <name evidence="2" type="ORF">ACJIZ3_016552</name>
</gene>
<evidence type="ECO:0000313" key="2">
    <source>
        <dbReference type="EMBL" id="KAL3827750.1"/>
    </source>
</evidence>
<proteinExistence type="predicted"/>
<evidence type="ECO:0000259" key="1">
    <source>
        <dbReference type="SMART" id="SM00743"/>
    </source>
</evidence>
<keyword evidence="3" id="KW-1185">Reference proteome</keyword>